<name>A0A5B0LM27_PUCGR</name>
<gene>
    <name evidence="2" type="ORF">PGT21_020544</name>
    <name evidence="4" type="ORF">PGT21_021374</name>
    <name evidence="5" type="ORF">PGTUg99_002879</name>
    <name evidence="3" type="ORF">PGTUg99_014516</name>
</gene>
<reference evidence="6 7" key="1">
    <citation type="submission" date="2019-05" db="EMBL/GenBank/DDBJ databases">
        <title>Emergence of the Ug99 lineage of the wheat stem rust pathogen through somatic hybridization.</title>
        <authorList>
            <person name="Li F."/>
            <person name="Upadhyaya N.M."/>
            <person name="Sperschneider J."/>
            <person name="Matny O."/>
            <person name="Nguyen-Phuc H."/>
            <person name="Mago R."/>
            <person name="Raley C."/>
            <person name="Miller M.E."/>
            <person name="Silverstein K.A.T."/>
            <person name="Henningsen E."/>
            <person name="Hirsch C.D."/>
            <person name="Visser B."/>
            <person name="Pretorius Z.A."/>
            <person name="Steffenson B.J."/>
            <person name="Schwessinger B."/>
            <person name="Dodds P.N."/>
            <person name="Figueroa M."/>
        </authorList>
    </citation>
    <scope>NUCLEOTIDE SEQUENCE [LARGE SCALE GENOMIC DNA]</scope>
    <source>
        <strain evidence="2">21-0</strain>
        <strain evidence="3 7">Ug99</strain>
    </source>
</reference>
<comment type="caution">
    <text evidence="2">The sequence shown here is derived from an EMBL/GenBank/DDBJ whole genome shotgun (WGS) entry which is preliminary data.</text>
</comment>
<accession>A0A5B0LM27</accession>
<evidence type="ECO:0000313" key="2">
    <source>
        <dbReference type="EMBL" id="KAA1064973.1"/>
    </source>
</evidence>
<dbReference type="AlphaFoldDB" id="A0A5B0LM27"/>
<dbReference type="EMBL" id="VSWC01000106">
    <property type="protein sequence ID" value="KAA1085839.1"/>
    <property type="molecule type" value="Genomic_DNA"/>
</dbReference>
<dbReference type="Proteomes" id="UP000325313">
    <property type="component" value="Unassembled WGS sequence"/>
</dbReference>
<evidence type="ECO:0000313" key="3">
    <source>
        <dbReference type="EMBL" id="KAA1071100.1"/>
    </source>
</evidence>
<dbReference type="EMBL" id="VDEP01000480">
    <property type="protein sequence ID" value="KAA1071100.1"/>
    <property type="molecule type" value="Genomic_DNA"/>
</dbReference>
<sequence length="109" mass="12017">MNILPITCLVLMSATIMPSVLGQAKPACQNCRTSNPTTKSPRFLKPANPSTEFRLCGLLSEPQTVCGVRLVGNMYDCSQCKSKVWSAINKCPNCKNFPPDEYKHMPRAP</sequence>
<evidence type="ECO:0000313" key="7">
    <source>
        <dbReference type="Proteomes" id="UP000325313"/>
    </source>
</evidence>
<evidence type="ECO:0000313" key="5">
    <source>
        <dbReference type="EMBL" id="KAA1112124.1"/>
    </source>
</evidence>
<evidence type="ECO:0000256" key="1">
    <source>
        <dbReference type="SAM" id="SignalP"/>
    </source>
</evidence>
<keyword evidence="1" id="KW-0732">Signal</keyword>
<feature type="chain" id="PRO_5036136986" evidence="1">
    <location>
        <begin position="23"/>
        <end position="109"/>
    </location>
</feature>
<protein>
    <submittedName>
        <fullName evidence="2">Uncharacterized protein</fullName>
    </submittedName>
</protein>
<evidence type="ECO:0000313" key="4">
    <source>
        <dbReference type="EMBL" id="KAA1085839.1"/>
    </source>
</evidence>
<dbReference type="EMBL" id="VDEP01000282">
    <property type="protein sequence ID" value="KAA1112124.1"/>
    <property type="molecule type" value="Genomic_DNA"/>
</dbReference>
<feature type="signal peptide" evidence="1">
    <location>
        <begin position="1"/>
        <end position="22"/>
    </location>
</feature>
<dbReference type="EMBL" id="VSWC01000197">
    <property type="protein sequence ID" value="KAA1064973.1"/>
    <property type="molecule type" value="Genomic_DNA"/>
</dbReference>
<evidence type="ECO:0000313" key="6">
    <source>
        <dbReference type="Proteomes" id="UP000324748"/>
    </source>
</evidence>
<dbReference type="Proteomes" id="UP000324748">
    <property type="component" value="Unassembled WGS sequence"/>
</dbReference>
<proteinExistence type="predicted"/>
<organism evidence="2 6">
    <name type="scientific">Puccinia graminis f. sp. tritici</name>
    <dbReference type="NCBI Taxonomy" id="56615"/>
    <lineage>
        <taxon>Eukaryota</taxon>
        <taxon>Fungi</taxon>
        <taxon>Dikarya</taxon>
        <taxon>Basidiomycota</taxon>
        <taxon>Pucciniomycotina</taxon>
        <taxon>Pucciniomycetes</taxon>
        <taxon>Pucciniales</taxon>
        <taxon>Pucciniaceae</taxon>
        <taxon>Puccinia</taxon>
    </lineage>
</organism>
<keyword evidence="6" id="KW-1185">Reference proteome</keyword>